<dbReference type="EMBL" id="GBXM01059390">
    <property type="protein sequence ID" value="JAH49187.1"/>
    <property type="molecule type" value="Transcribed_RNA"/>
</dbReference>
<protein>
    <submittedName>
        <fullName evidence="1">Uncharacterized protein</fullName>
    </submittedName>
</protein>
<reference evidence="1" key="2">
    <citation type="journal article" date="2015" name="Fish Shellfish Immunol.">
        <title>Early steps in the European eel (Anguilla anguilla)-Vibrio vulnificus interaction in the gills: Role of the RtxA13 toxin.</title>
        <authorList>
            <person name="Callol A."/>
            <person name="Pajuelo D."/>
            <person name="Ebbesson L."/>
            <person name="Teles M."/>
            <person name="MacKenzie S."/>
            <person name="Amaro C."/>
        </authorList>
    </citation>
    <scope>NUCLEOTIDE SEQUENCE</scope>
</reference>
<evidence type="ECO:0000313" key="1">
    <source>
        <dbReference type="EMBL" id="JAH49187.1"/>
    </source>
</evidence>
<accession>A0A0E9T702</accession>
<sequence length="19" mass="2239">MCKNAIKREPPRRPRDALS</sequence>
<name>A0A0E9T702_ANGAN</name>
<dbReference type="AlphaFoldDB" id="A0A0E9T702"/>
<proteinExistence type="predicted"/>
<reference evidence="1" key="1">
    <citation type="submission" date="2014-11" db="EMBL/GenBank/DDBJ databases">
        <authorList>
            <person name="Amaro Gonzalez C."/>
        </authorList>
    </citation>
    <scope>NUCLEOTIDE SEQUENCE</scope>
</reference>
<organism evidence="1">
    <name type="scientific">Anguilla anguilla</name>
    <name type="common">European freshwater eel</name>
    <name type="synonym">Muraena anguilla</name>
    <dbReference type="NCBI Taxonomy" id="7936"/>
    <lineage>
        <taxon>Eukaryota</taxon>
        <taxon>Metazoa</taxon>
        <taxon>Chordata</taxon>
        <taxon>Craniata</taxon>
        <taxon>Vertebrata</taxon>
        <taxon>Euteleostomi</taxon>
        <taxon>Actinopterygii</taxon>
        <taxon>Neopterygii</taxon>
        <taxon>Teleostei</taxon>
        <taxon>Anguilliformes</taxon>
        <taxon>Anguillidae</taxon>
        <taxon>Anguilla</taxon>
    </lineage>
</organism>